<keyword evidence="3" id="KW-0328">Glycosyltransferase</keyword>
<feature type="region of interest" description="Disordered" evidence="1">
    <location>
        <begin position="1"/>
        <end position="48"/>
    </location>
</feature>
<feature type="transmembrane region" description="Helical" evidence="2">
    <location>
        <begin position="303"/>
        <end position="323"/>
    </location>
</feature>
<dbReference type="GO" id="GO:0016757">
    <property type="term" value="F:glycosyltransferase activity"/>
    <property type="evidence" value="ECO:0007669"/>
    <property type="project" value="UniProtKB-KW"/>
</dbReference>
<reference evidence="3 4" key="1">
    <citation type="submission" date="2021-06" db="EMBL/GenBank/DDBJ databases">
        <title>Halomicroarcula sp. a new haloarchaeum isolated from saline soil.</title>
        <authorList>
            <person name="Duran-Viseras A."/>
            <person name="Sanchez-Porro C."/>
            <person name="Ventosa A."/>
        </authorList>
    </citation>
    <scope>NUCLEOTIDE SEQUENCE [LARGE SCALE GENOMIC DNA]</scope>
    <source>
        <strain evidence="3 4">F27</strain>
    </source>
</reference>
<protein>
    <submittedName>
        <fullName evidence="3">Glycosyltransferase family 39 protein</fullName>
        <ecNumber evidence="3">2.4.-.-</ecNumber>
    </submittedName>
</protein>
<proteinExistence type="predicted"/>
<feature type="transmembrane region" description="Helical" evidence="2">
    <location>
        <begin position="380"/>
        <end position="401"/>
    </location>
</feature>
<sequence length="549" mass="57535">MTDDTTTTDAVSADSATADTTTTDARATDGATTESAPGRLRRALPPSPVSERDWPWLAWPLLVGLVVTALYAATNAYPAFGAGLYTLTADAIRANGYALPATVPHYGPRGVPFAYPPLVFYALAVLRDLGAPTFATALYLPPLVTVAALVPAYLLGRDLLGDRRAGTAVALLVGLNPQVLQWHISAGGLVRAPAFLLALCGAYAALRIFRDGETAWVPVGLLGFVLVALTHPTYTLFVVLTYLLFWAGYDRSLLGLARGAVVGLGGVLLVSPWLLTVASTHGPGVFTGAAGTHGGVGGGLTHLIQYGPSFALIPVAAAVALLLTRHRVVGVWTVAVWLAFAQSRFTYAVGAVAVVASVVVVTERYGDDVGATVNANVGTAGRIAVAALLVVSAVGVAGVGYEFAGPDETTPEFVDDHDVAAMEWAAEETRPDATFVVLGDAAEWFPAVAERTILVSPWGAEWRGPDTYGPQLGAFKNASQCQSASCVERSLSAVDASPDYLYVPKGSYTVRGHHERNLGTLDRSLALSGRYEPVFENEGVVVFRRTASN</sequence>
<feature type="transmembrane region" description="Helical" evidence="2">
    <location>
        <begin position="215"/>
        <end position="244"/>
    </location>
</feature>
<dbReference type="RefSeq" id="WP_220581771.1">
    <property type="nucleotide sequence ID" value="NZ_RKLT01000015.1"/>
</dbReference>
<evidence type="ECO:0000313" key="4">
    <source>
        <dbReference type="Proteomes" id="UP001430455"/>
    </source>
</evidence>
<feature type="compositionally biased region" description="Low complexity" evidence="1">
    <location>
        <begin position="1"/>
        <end position="33"/>
    </location>
</feature>
<feature type="transmembrane region" description="Helical" evidence="2">
    <location>
        <begin position="134"/>
        <end position="155"/>
    </location>
</feature>
<keyword evidence="3" id="KW-0808">Transferase</keyword>
<evidence type="ECO:0000256" key="1">
    <source>
        <dbReference type="SAM" id="MobiDB-lite"/>
    </source>
</evidence>
<keyword evidence="2" id="KW-0472">Membrane</keyword>
<feature type="transmembrane region" description="Helical" evidence="2">
    <location>
        <begin position="56"/>
        <end position="74"/>
    </location>
</feature>
<evidence type="ECO:0000256" key="2">
    <source>
        <dbReference type="SAM" id="Phobius"/>
    </source>
</evidence>
<gene>
    <name evidence="3" type="ORF">EGH23_20125</name>
</gene>
<keyword evidence="2" id="KW-1133">Transmembrane helix</keyword>
<keyword evidence="4" id="KW-1185">Reference proteome</keyword>
<evidence type="ECO:0000313" key="3">
    <source>
        <dbReference type="EMBL" id="MBX0297187.1"/>
    </source>
</evidence>
<dbReference type="EC" id="2.4.-.-" evidence="3"/>
<accession>A0AAW4PHG8</accession>
<keyword evidence="2" id="KW-0812">Transmembrane</keyword>
<dbReference type="EMBL" id="RKLT01000015">
    <property type="protein sequence ID" value="MBX0297187.1"/>
    <property type="molecule type" value="Genomic_DNA"/>
</dbReference>
<dbReference type="AlphaFoldDB" id="A0AAW4PHG8"/>
<name>A0AAW4PHG8_9EURY</name>
<comment type="caution">
    <text evidence="3">The sequence shown here is derived from an EMBL/GenBank/DDBJ whole genome shotgun (WGS) entry which is preliminary data.</text>
</comment>
<feature type="transmembrane region" description="Helical" evidence="2">
    <location>
        <begin position="335"/>
        <end position="360"/>
    </location>
</feature>
<feature type="transmembrane region" description="Helical" evidence="2">
    <location>
        <begin position="256"/>
        <end position="275"/>
    </location>
</feature>
<dbReference type="Proteomes" id="UP001430455">
    <property type="component" value="Unassembled WGS sequence"/>
</dbReference>
<feature type="transmembrane region" description="Helical" evidence="2">
    <location>
        <begin position="189"/>
        <end position="209"/>
    </location>
</feature>
<organism evidence="3 4">
    <name type="scientific">Haloarcula nitratireducens</name>
    <dbReference type="NCBI Taxonomy" id="2487749"/>
    <lineage>
        <taxon>Archaea</taxon>
        <taxon>Methanobacteriati</taxon>
        <taxon>Methanobacteriota</taxon>
        <taxon>Stenosarchaea group</taxon>
        <taxon>Halobacteria</taxon>
        <taxon>Halobacteriales</taxon>
        <taxon>Haloarculaceae</taxon>
        <taxon>Haloarcula</taxon>
    </lineage>
</organism>